<dbReference type="Proteomes" id="UP000094793">
    <property type="component" value="Chromosome"/>
</dbReference>
<dbReference type="PANTHER" id="PTHR30346:SF29">
    <property type="entry name" value="LYSR SUBSTRATE-BINDING"/>
    <property type="match status" value="1"/>
</dbReference>
<dbReference type="InterPro" id="IPR036390">
    <property type="entry name" value="WH_DNA-bd_sf"/>
</dbReference>
<gene>
    <name evidence="5" type="ORF">BLSMQ_0127</name>
</gene>
<dbReference type="Pfam" id="PF00126">
    <property type="entry name" value="HTH_1"/>
    <property type="match status" value="1"/>
</dbReference>
<keyword evidence="3" id="KW-0238">DNA-binding</keyword>
<dbReference type="RefSeq" id="WP_069599178.1">
    <property type="nucleotide sequence ID" value="NZ_CP017150.1"/>
</dbReference>
<evidence type="ECO:0000313" key="5">
    <source>
        <dbReference type="EMBL" id="AOP51849.1"/>
    </source>
</evidence>
<dbReference type="EMBL" id="CP017150">
    <property type="protein sequence ID" value="AOP51849.1"/>
    <property type="molecule type" value="Genomic_DNA"/>
</dbReference>
<dbReference type="SUPFAM" id="SSF53850">
    <property type="entry name" value="Periplasmic binding protein-like II"/>
    <property type="match status" value="1"/>
</dbReference>
<dbReference type="InterPro" id="IPR005119">
    <property type="entry name" value="LysR_subst-bd"/>
</dbReference>
<dbReference type="SUPFAM" id="SSF46785">
    <property type="entry name" value="Winged helix' DNA-binding domain"/>
    <property type="match status" value="1"/>
</dbReference>
<keyword evidence="2" id="KW-0805">Transcription regulation</keyword>
<protein>
    <submittedName>
        <fullName evidence="5">Chromosome initiation inhibitor</fullName>
    </submittedName>
</protein>
<dbReference type="PATRIC" id="fig|1703.10.peg.130"/>
<proteinExistence type="inferred from homology"/>
<evidence type="ECO:0000256" key="3">
    <source>
        <dbReference type="ARBA" id="ARBA00023125"/>
    </source>
</evidence>
<dbReference type="Gene3D" id="3.40.190.10">
    <property type="entry name" value="Periplasmic binding protein-like II"/>
    <property type="match status" value="2"/>
</dbReference>
<dbReference type="InterPro" id="IPR036388">
    <property type="entry name" value="WH-like_DNA-bd_sf"/>
</dbReference>
<dbReference type="PROSITE" id="PS50931">
    <property type="entry name" value="HTH_LYSR"/>
    <property type="match status" value="1"/>
</dbReference>
<dbReference type="KEGG" id="blin:BLSMQ_0127"/>
<dbReference type="GO" id="GO:0003700">
    <property type="term" value="F:DNA-binding transcription factor activity"/>
    <property type="evidence" value="ECO:0007669"/>
    <property type="project" value="InterPro"/>
</dbReference>
<keyword evidence="4" id="KW-0804">Transcription</keyword>
<organism evidence="5 6">
    <name type="scientific">Brevibacterium aurantiacum</name>
    <dbReference type="NCBI Taxonomy" id="273384"/>
    <lineage>
        <taxon>Bacteria</taxon>
        <taxon>Bacillati</taxon>
        <taxon>Actinomycetota</taxon>
        <taxon>Actinomycetes</taxon>
        <taxon>Micrococcales</taxon>
        <taxon>Brevibacteriaceae</taxon>
        <taxon>Brevibacterium</taxon>
    </lineage>
</organism>
<sequence length="304" mass="33361">MMNLQQFRVLLAIRDEGSLNRAAEVLDHGVPTVTHHLRTLESHLRIKLVDRSRNGTRLTPLGESFTEEIEPVLARIDRAEQLVTAQRDAGVVSLRVGSFSSIGSRLLPAAIAELQQRTSVRVEVVEAEPSEVVRMLHSGEVHAGLIYDIPELPEFAGPELRLRTLLDEPYRVMVARDGELAAHDVLDFATMSDVDWVLSHNEAEASVRVLRRISRGLGHELRELMRSDDLYMIHGLVAEGLGCALTTEVAVDTDFDVVLRPAKQDLGQRRVSFVTRPGPSPAAVGWLGEILGAVAARLGAASAE</sequence>
<dbReference type="InterPro" id="IPR000847">
    <property type="entry name" value="LysR_HTH_N"/>
</dbReference>
<dbReference type="PANTHER" id="PTHR30346">
    <property type="entry name" value="TRANSCRIPTIONAL DUAL REGULATOR HCAR-RELATED"/>
    <property type="match status" value="1"/>
</dbReference>
<reference evidence="6" key="1">
    <citation type="submission" date="2016-09" db="EMBL/GenBank/DDBJ databases">
        <title>Complete Genome Sequence of Brevibacterium linens SMQ-1335.</title>
        <authorList>
            <person name="de Melo A.G."/>
            <person name="Labrie S.J."/>
            <person name="Dumaresq J."/>
            <person name="Roberts R.J."/>
            <person name="Tremblay D.M."/>
            <person name="Moineau S."/>
        </authorList>
    </citation>
    <scope>NUCLEOTIDE SEQUENCE [LARGE SCALE GENOMIC DNA]</scope>
    <source>
        <strain evidence="6">SMQ-1335</strain>
    </source>
</reference>
<evidence type="ECO:0000256" key="2">
    <source>
        <dbReference type="ARBA" id="ARBA00023015"/>
    </source>
</evidence>
<comment type="similarity">
    <text evidence="1">Belongs to the LysR transcriptional regulatory family.</text>
</comment>
<name>A0A1D7VYE1_BREAU</name>
<dbReference type="Pfam" id="PF03466">
    <property type="entry name" value="LysR_substrate"/>
    <property type="match status" value="1"/>
</dbReference>
<evidence type="ECO:0000256" key="1">
    <source>
        <dbReference type="ARBA" id="ARBA00009437"/>
    </source>
</evidence>
<accession>A0A1D7VYE1</accession>
<dbReference type="eggNOG" id="COG0583">
    <property type="taxonomic scope" value="Bacteria"/>
</dbReference>
<evidence type="ECO:0000256" key="4">
    <source>
        <dbReference type="ARBA" id="ARBA00023163"/>
    </source>
</evidence>
<dbReference type="OrthoDB" id="4131546at2"/>
<evidence type="ECO:0000313" key="6">
    <source>
        <dbReference type="Proteomes" id="UP000094793"/>
    </source>
</evidence>
<dbReference type="Gene3D" id="1.10.10.10">
    <property type="entry name" value="Winged helix-like DNA-binding domain superfamily/Winged helix DNA-binding domain"/>
    <property type="match status" value="1"/>
</dbReference>
<dbReference type="GO" id="GO:0032993">
    <property type="term" value="C:protein-DNA complex"/>
    <property type="evidence" value="ECO:0007669"/>
    <property type="project" value="TreeGrafter"/>
</dbReference>
<dbReference type="GO" id="GO:0003677">
    <property type="term" value="F:DNA binding"/>
    <property type="evidence" value="ECO:0007669"/>
    <property type="project" value="UniProtKB-KW"/>
</dbReference>
<dbReference type="AlphaFoldDB" id="A0A1D7VYE1"/>